<dbReference type="PROSITE" id="PS51257">
    <property type="entry name" value="PROKAR_LIPOPROTEIN"/>
    <property type="match status" value="1"/>
</dbReference>
<dbReference type="Pfam" id="PF01593">
    <property type="entry name" value="Amino_oxidase"/>
    <property type="match status" value="1"/>
</dbReference>
<reference evidence="8" key="1">
    <citation type="journal article" date="2020" name="mSystems">
        <title>Genome- and Community-Level Interaction Insights into Carbon Utilization and Element Cycling Functions of Hydrothermarchaeota in Hydrothermal Sediment.</title>
        <authorList>
            <person name="Zhou Z."/>
            <person name="Liu Y."/>
            <person name="Xu W."/>
            <person name="Pan J."/>
            <person name="Luo Z.H."/>
            <person name="Li M."/>
        </authorList>
    </citation>
    <scope>NUCLEOTIDE SEQUENCE [LARGE SCALE GENOMIC DNA]</scope>
    <source>
        <strain evidence="8">SpSt-1135</strain>
    </source>
</reference>
<comment type="caution">
    <text evidence="8">The sequence shown here is derived from an EMBL/GenBank/DDBJ whole genome shotgun (WGS) entry which is preliminary data.</text>
</comment>
<dbReference type="GO" id="GO:0004729">
    <property type="term" value="F:oxygen-dependent protoporphyrinogen oxidase activity"/>
    <property type="evidence" value="ECO:0007669"/>
    <property type="project" value="UniProtKB-UniRule"/>
</dbReference>
<name>A0A7C6EAC9_DESAE</name>
<evidence type="ECO:0000256" key="6">
    <source>
        <dbReference type="RuleBase" id="RU364052"/>
    </source>
</evidence>
<comment type="pathway">
    <text evidence="6">Porphyrin-containing compound metabolism; protoheme biosynthesis.</text>
</comment>
<evidence type="ECO:0000313" key="8">
    <source>
        <dbReference type="EMBL" id="HHS48794.1"/>
    </source>
</evidence>
<dbReference type="SUPFAM" id="SSF51905">
    <property type="entry name" value="FAD/NAD(P)-binding domain"/>
    <property type="match status" value="1"/>
</dbReference>
<gene>
    <name evidence="8" type="primary">hemG</name>
    <name evidence="8" type="ORF">ENM99_02905</name>
</gene>
<comment type="similarity">
    <text evidence="6">Belongs to the protoporphyrinogen/coproporphyrinogen oxidase family. Coproporphyrinogen III oxidase subfamily.</text>
</comment>
<dbReference type="SUPFAM" id="SSF54373">
    <property type="entry name" value="FAD-linked reductases, C-terminal domain"/>
    <property type="match status" value="1"/>
</dbReference>
<dbReference type="PANTHER" id="PTHR42923:SF3">
    <property type="entry name" value="PROTOPORPHYRINOGEN OXIDASE"/>
    <property type="match status" value="1"/>
</dbReference>
<protein>
    <recommendedName>
        <fullName evidence="6">Coproporphyrinogen III oxidase</fullName>
        <ecNumber evidence="6">1.3.3.15</ecNumber>
    </recommendedName>
</protein>
<organism evidence="8">
    <name type="scientific">Desulfurella acetivorans</name>
    <dbReference type="NCBI Taxonomy" id="33002"/>
    <lineage>
        <taxon>Bacteria</taxon>
        <taxon>Pseudomonadati</taxon>
        <taxon>Campylobacterota</taxon>
        <taxon>Desulfurellia</taxon>
        <taxon>Desulfurellales</taxon>
        <taxon>Desulfurellaceae</taxon>
        <taxon>Desulfurella</taxon>
    </lineage>
</organism>
<evidence type="ECO:0000256" key="3">
    <source>
        <dbReference type="ARBA" id="ARBA00022827"/>
    </source>
</evidence>
<comment type="function">
    <text evidence="6">Involved in coproporphyrin-dependent heme b biosynthesis. Catalyzes the oxidation of coproporphyrinogen III to coproporphyrin III.</text>
</comment>
<evidence type="ECO:0000259" key="7">
    <source>
        <dbReference type="Pfam" id="PF01593"/>
    </source>
</evidence>
<dbReference type="GO" id="GO:0006783">
    <property type="term" value="P:heme biosynthetic process"/>
    <property type="evidence" value="ECO:0007669"/>
    <property type="project" value="UniProtKB-UniRule"/>
</dbReference>
<dbReference type="InterPro" id="IPR036188">
    <property type="entry name" value="FAD/NAD-bd_sf"/>
</dbReference>
<keyword evidence="6" id="KW-0963">Cytoplasm</keyword>
<dbReference type="NCBIfam" id="TIGR00562">
    <property type="entry name" value="proto_IX_ox"/>
    <property type="match status" value="1"/>
</dbReference>
<dbReference type="PANTHER" id="PTHR42923">
    <property type="entry name" value="PROTOPORPHYRINOGEN OXIDASE"/>
    <property type="match status" value="1"/>
</dbReference>
<dbReference type="InterPro" id="IPR050464">
    <property type="entry name" value="Zeta_carotene_desat/Oxidored"/>
</dbReference>
<feature type="domain" description="Amine oxidase" evidence="7">
    <location>
        <begin position="10"/>
        <end position="432"/>
    </location>
</feature>
<dbReference type="InterPro" id="IPR002937">
    <property type="entry name" value="Amino_oxidase"/>
</dbReference>
<dbReference type="InterPro" id="IPR004572">
    <property type="entry name" value="Protoporphyrinogen_oxidase"/>
</dbReference>
<dbReference type="Gene3D" id="3.90.660.20">
    <property type="entry name" value="Protoporphyrinogen oxidase, mitochondrial, domain 2"/>
    <property type="match status" value="1"/>
</dbReference>
<keyword evidence="3 6" id="KW-0274">FAD</keyword>
<dbReference type="Proteomes" id="UP000886400">
    <property type="component" value="Unassembled WGS sequence"/>
</dbReference>
<comment type="catalytic activity">
    <reaction evidence="6">
        <text>coproporphyrinogen III + 3 O2 = coproporphyrin III + 3 H2O2</text>
        <dbReference type="Rhea" id="RHEA:43436"/>
        <dbReference type="ChEBI" id="CHEBI:15379"/>
        <dbReference type="ChEBI" id="CHEBI:16240"/>
        <dbReference type="ChEBI" id="CHEBI:57309"/>
        <dbReference type="ChEBI" id="CHEBI:131725"/>
        <dbReference type="EC" id="1.3.3.15"/>
    </reaction>
</comment>
<dbReference type="EMBL" id="DRZX01000140">
    <property type="protein sequence ID" value="HHS48794.1"/>
    <property type="molecule type" value="Genomic_DNA"/>
</dbReference>
<evidence type="ECO:0000256" key="2">
    <source>
        <dbReference type="ARBA" id="ARBA00022630"/>
    </source>
</evidence>
<dbReference type="AlphaFoldDB" id="A0A7C6EAC9"/>
<keyword evidence="4 6" id="KW-0560">Oxidoreductase</keyword>
<dbReference type="EC" id="1.3.3.15" evidence="6"/>
<dbReference type="Gene3D" id="1.10.3110.10">
    <property type="entry name" value="protoporphyrinogen ix oxidase, domain 3"/>
    <property type="match status" value="1"/>
</dbReference>
<evidence type="ECO:0000256" key="4">
    <source>
        <dbReference type="ARBA" id="ARBA00023002"/>
    </source>
</evidence>
<comment type="cofactor">
    <cofactor evidence="1 6">
        <name>FAD</name>
        <dbReference type="ChEBI" id="CHEBI:57692"/>
    </cofactor>
</comment>
<keyword evidence="5 6" id="KW-0350">Heme biosynthesis</keyword>
<evidence type="ECO:0000256" key="1">
    <source>
        <dbReference type="ARBA" id="ARBA00001974"/>
    </source>
</evidence>
<proteinExistence type="inferred from homology"/>
<dbReference type="Gene3D" id="3.50.50.60">
    <property type="entry name" value="FAD/NAD(P)-binding domain"/>
    <property type="match status" value="1"/>
</dbReference>
<sequence>MKAIVIGAGISGLSCAYLLQKEGFEVTVLEKENYNGGKIRTIKENEYLVEAGPNGFLYSEDTMKFIDQTGFSHNIIKAKQSSNRKFIYDGRLYEIPQKQQKLLFDNFLSIKSKLALLKEPFVKPNPDDETVAEFVIRRLGKEFLDKLIGPMSLGIYAANPYTMSITSSFKRIKEIELTYGSLIKGLVKLMSQKKATASSVSGQFSKQLYSFKDGMQSFIDYLSQSLNVLNGYNVVSIEKTSKYIIYTDSHKLDADIVVFAAPAFEVAKIIESLDNKLSQHLFNIPYSPIVLIALAFSKKFANSTVESYGYLFDLNKINSVIGVLFDSSIFDYRSSNSSFLVRMFLGGALRQEIIQKNNLELLQCAIKELQRSAKIFAPFEYYKIIKYKKAIPQYLLNHKEIIKAIQTFESKNPGIYFTGNTFYGVGFNDCISNSYNLIKKIQSI</sequence>
<dbReference type="GO" id="GO:0005737">
    <property type="term" value="C:cytoplasm"/>
    <property type="evidence" value="ECO:0007669"/>
    <property type="project" value="UniProtKB-SubCell"/>
</dbReference>
<keyword evidence="2 6" id="KW-0285">Flavoprotein</keyword>
<evidence type="ECO:0000256" key="5">
    <source>
        <dbReference type="ARBA" id="ARBA00023133"/>
    </source>
</evidence>
<accession>A0A7C6EAC9</accession>
<comment type="subcellular location">
    <subcellularLocation>
        <location evidence="6">Cytoplasm</location>
    </subcellularLocation>
</comment>